<evidence type="ECO:0000256" key="2">
    <source>
        <dbReference type="ARBA" id="ARBA00006143"/>
    </source>
</evidence>
<feature type="transmembrane region" description="Helical" evidence="6">
    <location>
        <begin position="220"/>
        <end position="247"/>
    </location>
</feature>
<dbReference type="GO" id="GO:0017004">
    <property type="term" value="P:cytochrome complex assembly"/>
    <property type="evidence" value="ECO:0007669"/>
    <property type="project" value="InterPro"/>
</dbReference>
<dbReference type="AlphaFoldDB" id="A0A9D6QTX7"/>
<keyword evidence="4 6" id="KW-1133">Transmembrane helix</keyword>
<dbReference type="InterPro" id="IPR003834">
    <property type="entry name" value="Cyt_c_assmbl_TM_dom"/>
</dbReference>
<feature type="transmembrane region" description="Helical" evidence="6">
    <location>
        <begin position="12"/>
        <end position="38"/>
    </location>
</feature>
<evidence type="ECO:0000256" key="1">
    <source>
        <dbReference type="ARBA" id="ARBA00004141"/>
    </source>
</evidence>
<dbReference type="PANTHER" id="PTHR31272">
    <property type="entry name" value="CYTOCHROME C-TYPE BIOGENESIS PROTEIN HI_1454-RELATED"/>
    <property type="match status" value="1"/>
</dbReference>
<feature type="transmembrane region" description="Helical" evidence="6">
    <location>
        <begin position="91"/>
        <end position="121"/>
    </location>
</feature>
<evidence type="ECO:0000256" key="6">
    <source>
        <dbReference type="SAM" id="Phobius"/>
    </source>
</evidence>
<dbReference type="EMBL" id="JACQCQ010000009">
    <property type="protein sequence ID" value="MBI3627607.1"/>
    <property type="molecule type" value="Genomic_DNA"/>
</dbReference>
<evidence type="ECO:0000256" key="5">
    <source>
        <dbReference type="ARBA" id="ARBA00023136"/>
    </source>
</evidence>
<dbReference type="InterPro" id="IPR051790">
    <property type="entry name" value="Cytochrome_c-biogenesis_DsbD"/>
</dbReference>
<accession>A0A9D6QTX7</accession>
<sequence>MDVTRPHQSRDWSVFLSSLFFVLGFSIVFSLVGVLLQTVLAHSSYAVQAWLGRIGGIIIILFGLFVLGLFTPEFLKRDHKIAIRGEFGSKYLTSFVFGAAFAVGWTPCVSAALGAILVLAAANAGSAFLLLFAYTLGVGIPFLVVGLFTNQAQEFINKAGPWLRYVEYIFGLLLVIIGILIFVGELSKIANFQALTNVLLSIHAGTSAGSGITSLSATNFAIALFAGLASFLSPCVLPIIPGFLSYLAETGIQKK</sequence>
<dbReference type="PANTHER" id="PTHR31272:SF4">
    <property type="entry name" value="CYTOCHROME C-TYPE BIOGENESIS PROTEIN HI_1454-RELATED"/>
    <property type="match status" value="1"/>
</dbReference>
<keyword evidence="3 6" id="KW-0812">Transmembrane</keyword>
<reference evidence="8" key="1">
    <citation type="submission" date="2020-07" db="EMBL/GenBank/DDBJ databases">
        <title>Huge and variable diversity of episymbiotic CPR bacteria and DPANN archaea in groundwater ecosystems.</title>
        <authorList>
            <person name="He C.Y."/>
            <person name="Keren R."/>
            <person name="Whittaker M."/>
            <person name="Farag I.F."/>
            <person name="Doudna J."/>
            <person name="Cate J.H.D."/>
            <person name="Banfield J.F."/>
        </authorList>
    </citation>
    <scope>NUCLEOTIDE SEQUENCE</scope>
    <source>
        <strain evidence="8">NC_groundwater_972_Pr1_S-0.2um_49_27</strain>
    </source>
</reference>
<organism evidence="8 9">
    <name type="scientific">Candidatus Sungiibacteriota bacterium</name>
    <dbReference type="NCBI Taxonomy" id="2750080"/>
    <lineage>
        <taxon>Bacteria</taxon>
        <taxon>Candidatus Sungiibacteriota</taxon>
    </lineage>
</organism>
<evidence type="ECO:0000313" key="9">
    <source>
        <dbReference type="Proteomes" id="UP000808388"/>
    </source>
</evidence>
<dbReference type="GO" id="GO:0016020">
    <property type="term" value="C:membrane"/>
    <property type="evidence" value="ECO:0007669"/>
    <property type="project" value="UniProtKB-SubCell"/>
</dbReference>
<evidence type="ECO:0000259" key="7">
    <source>
        <dbReference type="Pfam" id="PF02683"/>
    </source>
</evidence>
<name>A0A9D6QTX7_9BACT</name>
<proteinExistence type="inferred from homology"/>
<evidence type="ECO:0000256" key="4">
    <source>
        <dbReference type="ARBA" id="ARBA00022989"/>
    </source>
</evidence>
<keyword evidence="5 6" id="KW-0472">Membrane</keyword>
<feature type="transmembrane region" description="Helical" evidence="6">
    <location>
        <begin position="50"/>
        <end position="70"/>
    </location>
</feature>
<dbReference type="Proteomes" id="UP000808388">
    <property type="component" value="Unassembled WGS sequence"/>
</dbReference>
<dbReference type="Pfam" id="PF02683">
    <property type="entry name" value="DsbD_TM"/>
    <property type="match status" value="1"/>
</dbReference>
<evidence type="ECO:0000313" key="8">
    <source>
        <dbReference type="EMBL" id="MBI3627607.1"/>
    </source>
</evidence>
<feature type="domain" description="Cytochrome C biogenesis protein transmembrane" evidence="7">
    <location>
        <begin position="14"/>
        <end position="181"/>
    </location>
</feature>
<comment type="similarity">
    <text evidence="2">Belongs to the DsbD family.</text>
</comment>
<protein>
    <submittedName>
        <fullName evidence="8">Sulfite exporter TauE/SafE family protein</fullName>
    </submittedName>
</protein>
<evidence type="ECO:0000256" key="3">
    <source>
        <dbReference type="ARBA" id="ARBA00022692"/>
    </source>
</evidence>
<feature type="transmembrane region" description="Helical" evidence="6">
    <location>
        <begin position="127"/>
        <end position="150"/>
    </location>
</feature>
<comment type="caution">
    <text evidence="8">The sequence shown here is derived from an EMBL/GenBank/DDBJ whole genome shotgun (WGS) entry which is preliminary data.</text>
</comment>
<gene>
    <name evidence="8" type="ORF">HY220_02585</name>
</gene>
<comment type="subcellular location">
    <subcellularLocation>
        <location evidence="1">Membrane</location>
        <topology evidence="1">Multi-pass membrane protein</topology>
    </subcellularLocation>
</comment>
<feature type="transmembrane region" description="Helical" evidence="6">
    <location>
        <begin position="162"/>
        <end position="183"/>
    </location>
</feature>